<protein>
    <submittedName>
        <fullName evidence="2">PilW family protein</fullName>
    </submittedName>
</protein>
<name>A0ABV4GXY2_9ACTN</name>
<evidence type="ECO:0000256" key="1">
    <source>
        <dbReference type="SAM" id="Phobius"/>
    </source>
</evidence>
<proteinExistence type="predicted"/>
<keyword evidence="1" id="KW-0472">Membrane</keyword>
<keyword evidence="3" id="KW-1185">Reference proteome</keyword>
<gene>
    <name evidence="2" type="ORF">AB2L27_02835</name>
</gene>
<evidence type="ECO:0000313" key="2">
    <source>
        <dbReference type="EMBL" id="MEZ0163699.1"/>
    </source>
</evidence>
<accession>A0ABV4GXY2</accession>
<keyword evidence="1" id="KW-0812">Transmembrane</keyword>
<dbReference type="Proteomes" id="UP001565927">
    <property type="component" value="Unassembled WGS sequence"/>
</dbReference>
<feature type="transmembrane region" description="Helical" evidence="1">
    <location>
        <begin position="20"/>
        <end position="45"/>
    </location>
</feature>
<dbReference type="NCBIfam" id="TIGR02532">
    <property type="entry name" value="IV_pilin_GFxxxE"/>
    <property type="match status" value="1"/>
</dbReference>
<dbReference type="RefSeq" id="WP_370439948.1">
    <property type="nucleotide sequence ID" value="NZ_JBGFTU010000002.1"/>
</dbReference>
<comment type="caution">
    <text evidence="2">The sequence shown here is derived from an EMBL/GenBank/DDBJ whole genome shotgun (WGS) entry which is preliminary data.</text>
</comment>
<dbReference type="EMBL" id="JBGFTU010000002">
    <property type="protein sequence ID" value="MEZ0163699.1"/>
    <property type="molecule type" value="Genomic_DNA"/>
</dbReference>
<dbReference type="Pfam" id="PF07963">
    <property type="entry name" value="N_methyl"/>
    <property type="match status" value="1"/>
</dbReference>
<keyword evidence="1" id="KW-1133">Transmembrane helix</keyword>
<reference evidence="2 3" key="1">
    <citation type="submission" date="2024-07" db="EMBL/GenBank/DDBJ databases">
        <authorList>
            <person name="Thanompreechachai J."/>
            <person name="Duangmal K."/>
        </authorList>
    </citation>
    <scope>NUCLEOTIDE SEQUENCE [LARGE SCALE GENOMIC DNA]</scope>
    <source>
        <strain evidence="2 3">LSe6-4</strain>
    </source>
</reference>
<organism evidence="2 3">
    <name type="scientific">Kineococcus halophytocola</name>
    <dbReference type="NCBI Taxonomy" id="3234027"/>
    <lineage>
        <taxon>Bacteria</taxon>
        <taxon>Bacillati</taxon>
        <taxon>Actinomycetota</taxon>
        <taxon>Actinomycetes</taxon>
        <taxon>Kineosporiales</taxon>
        <taxon>Kineosporiaceae</taxon>
        <taxon>Kineococcus</taxon>
    </lineage>
</organism>
<dbReference type="InterPro" id="IPR012902">
    <property type="entry name" value="N_methyl_site"/>
</dbReference>
<evidence type="ECO:0000313" key="3">
    <source>
        <dbReference type="Proteomes" id="UP001565927"/>
    </source>
</evidence>
<sequence length="234" mass="24455">MNRLLARVRRTRRDDAGVTLAELSVTMLIMGILISLVAVVVVQAYKLQGQTIRRENDTTDAQIAMDTMSRALRMATYLQDPSVTSSTGDPVTLPAFSQTTASAITFTSLVGSAADPTSVSAAADPVRITFSLSGGVLSQTTVRPLTAGQALKSTFGTTGSTRVIARGVTSSSSAPLFQFLYKQADGTVSTAVPSGSPALAIRQVRIRLTVDSDSTGQLPGTSLDATVVNQNLAD</sequence>